<evidence type="ECO:0000313" key="10">
    <source>
        <dbReference type="Proteomes" id="UP000198901"/>
    </source>
</evidence>
<feature type="transmembrane region" description="Helical" evidence="7">
    <location>
        <begin position="188"/>
        <end position="207"/>
    </location>
</feature>
<organism evidence="9 10">
    <name type="scientific">Siphonobacter aquaeclarae</name>
    <dbReference type="NCBI Taxonomy" id="563176"/>
    <lineage>
        <taxon>Bacteria</taxon>
        <taxon>Pseudomonadati</taxon>
        <taxon>Bacteroidota</taxon>
        <taxon>Cytophagia</taxon>
        <taxon>Cytophagales</taxon>
        <taxon>Cytophagaceae</taxon>
        <taxon>Siphonobacter</taxon>
    </lineage>
</organism>
<evidence type="ECO:0000256" key="1">
    <source>
        <dbReference type="ARBA" id="ARBA00004141"/>
    </source>
</evidence>
<evidence type="ECO:0000256" key="3">
    <source>
        <dbReference type="ARBA" id="ARBA00022692"/>
    </source>
</evidence>
<dbReference type="InterPro" id="IPR013833">
    <property type="entry name" value="Cyt_c_oxidase_su3_a-hlx"/>
</dbReference>
<gene>
    <name evidence="9" type="ORF">SAMN04488090_4235</name>
</gene>
<dbReference type="InterPro" id="IPR035973">
    <property type="entry name" value="Cyt_c_oxidase_su3-like_sf"/>
</dbReference>
<comment type="subcellular location">
    <subcellularLocation>
        <location evidence="6">Cell membrane</location>
        <topology evidence="6">Multi-pass membrane protein</topology>
    </subcellularLocation>
    <subcellularLocation>
        <location evidence="1">Membrane</location>
        <topology evidence="1">Multi-pass membrane protein</topology>
    </subcellularLocation>
</comment>
<dbReference type="InterPro" id="IPR000298">
    <property type="entry name" value="Cyt_c_oxidase-like_su3"/>
</dbReference>
<name>A0A1G9W355_9BACT</name>
<evidence type="ECO:0000256" key="6">
    <source>
        <dbReference type="RuleBase" id="RU003376"/>
    </source>
</evidence>
<evidence type="ECO:0000313" key="9">
    <source>
        <dbReference type="EMBL" id="SDM78968.1"/>
    </source>
</evidence>
<dbReference type="STRING" id="563176.SAMN04488090_4235"/>
<reference evidence="9 10" key="1">
    <citation type="submission" date="2016-10" db="EMBL/GenBank/DDBJ databases">
        <authorList>
            <person name="de Groot N.N."/>
        </authorList>
    </citation>
    <scope>NUCLEOTIDE SEQUENCE [LARGE SCALE GENOMIC DNA]</scope>
    <source>
        <strain evidence="9 10">DSM 21668</strain>
    </source>
</reference>
<dbReference type="PANTHER" id="PTHR11403">
    <property type="entry name" value="CYTOCHROME C OXIDASE SUBUNIT III"/>
    <property type="match status" value="1"/>
</dbReference>
<dbReference type="GO" id="GO:0004129">
    <property type="term" value="F:cytochrome-c oxidase activity"/>
    <property type="evidence" value="ECO:0007669"/>
    <property type="project" value="InterPro"/>
</dbReference>
<keyword evidence="3 6" id="KW-0812">Transmembrane</keyword>
<dbReference type="GO" id="GO:0019646">
    <property type="term" value="P:aerobic electron transport chain"/>
    <property type="evidence" value="ECO:0007669"/>
    <property type="project" value="InterPro"/>
</dbReference>
<protein>
    <submittedName>
        <fullName evidence="9">Cytochrome c oxidase subunit 3</fullName>
    </submittedName>
</protein>
<dbReference type="RefSeq" id="WP_245689982.1">
    <property type="nucleotide sequence ID" value="NZ_FNGS01000009.1"/>
</dbReference>
<dbReference type="PROSITE" id="PS50253">
    <property type="entry name" value="COX3"/>
    <property type="match status" value="1"/>
</dbReference>
<dbReference type="Pfam" id="PF00510">
    <property type="entry name" value="COX3"/>
    <property type="match status" value="1"/>
</dbReference>
<sequence>MEKHGTRHARPNSSSGDWLSRRHEPYRFMLALAMLGSVLVFLIILVVYLYRRHGANWSEVTLPRIFWLSTAFILASSATLQSAVSAFKREHFLNYRIMLGLTFFLGILFVIMQMIGWGDMIGHGIRMENSPPGSFIFLISGLHIAHILGGLYFLSRAFLEAIRNRKYLDAYIYSVNPPNQLKLSLVTLYWHFVDVLWILLFAFMIYFHRK</sequence>
<keyword evidence="10" id="KW-1185">Reference proteome</keyword>
<accession>A0A1G9W355</accession>
<proteinExistence type="inferred from homology"/>
<evidence type="ECO:0000256" key="5">
    <source>
        <dbReference type="ARBA" id="ARBA00023136"/>
    </source>
</evidence>
<dbReference type="SUPFAM" id="SSF81452">
    <property type="entry name" value="Cytochrome c oxidase subunit III-like"/>
    <property type="match status" value="1"/>
</dbReference>
<evidence type="ECO:0000256" key="7">
    <source>
        <dbReference type="SAM" id="Phobius"/>
    </source>
</evidence>
<dbReference type="Gene3D" id="1.20.120.80">
    <property type="entry name" value="Cytochrome c oxidase, subunit III, four-helix bundle"/>
    <property type="match status" value="1"/>
</dbReference>
<feature type="transmembrane region" description="Helical" evidence="7">
    <location>
        <begin position="97"/>
        <end position="115"/>
    </location>
</feature>
<keyword evidence="4 7" id="KW-1133">Transmembrane helix</keyword>
<feature type="domain" description="Heme-copper oxidase subunit III family profile" evidence="8">
    <location>
        <begin position="1"/>
        <end position="209"/>
    </location>
</feature>
<evidence type="ECO:0000256" key="4">
    <source>
        <dbReference type="ARBA" id="ARBA00022989"/>
    </source>
</evidence>
<evidence type="ECO:0000259" key="8">
    <source>
        <dbReference type="PROSITE" id="PS50253"/>
    </source>
</evidence>
<dbReference type="Proteomes" id="UP000198901">
    <property type="component" value="Unassembled WGS sequence"/>
</dbReference>
<evidence type="ECO:0000256" key="2">
    <source>
        <dbReference type="ARBA" id="ARBA00010581"/>
    </source>
</evidence>
<feature type="transmembrane region" description="Helical" evidence="7">
    <location>
        <begin position="65"/>
        <end position="85"/>
    </location>
</feature>
<feature type="transmembrane region" description="Helical" evidence="7">
    <location>
        <begin position="135"/>
        <end position="155"/>
    </location>
</feature>
<dbReference type="PANTHER" id="PTHR11403:SF10">
    <property type="entry name" value="CYTOCHROME C OXIDASE"/>
    <property type="match status" value="1"/>
</dbReference>
<keyword evidence="5 7" id="KW-0472">Membrane</keyword>
<dbReference type="EMBL" id="FNGS01000009">
    <property type="protein sequence ID" value="SDM78968.1"/>
    <property type="molecule type" value="Genomic_DNA"/>
</dbReference>
<feature type="transmembrane region" description="Helical" evidence="7">
    <location>
        <begin position="28"/>
        <end position="50"/>
    </location>
</feature>
<dbReference type="InterPro" id="IPR024791">
    <property type="entry name" value="Cyt_c/ubiquinol_Oxase_su3"/>
</dbReference>
<comment type="similarity">
    <text evidence="2 6">Belongs to the cytochrome c oxidase subunit 3 family.</text>
</comment>
<dbReference type="GO" id="GO:0005886">
    <property type="term" value="C:plasma membrane"/>
    <property type="evidence" value="ECO:0007669"/>
    <property type="project" value="UniProtKB-SubCell"/>
</dbReference>
<dbReference type="AlphaFoldDB" id="A0A1G9W355"/>